<reference evidence="8 9" key="1">
    <citation type="submission" date="2021-05" db="EMBL/GenBank/DDBJ databases">
        <title>A novel Methanospirillum isolate from a pyrite-forming mixed culture.</title>
        <authorList>
            <person name="Bunk B."/>
            <person name="Sproer C."/>
            <person name="Spring S."/>
            <person name="Pester M."/>
        </authorList>
    </citation>
    <scope>NUCLEOTIDE SEQUENCE [LARGE SCALE GENOMIC DNA]</scope>
    <source>
        <strain evidence="8 9">J.3.6.1-F.2.7.3</strain>
    </source>
</reference>
<keyword evidence="5 7" id="KW-0418">Kinase</keyword>
<dbReference type="GO" id="GO:0006364">
    <property type="term" value="P:rRNA processing"/>
    <property type="evidence" value="ECO:0007669"/>
    <property type="project" value="UniProtKB-KW"/>
</dbReference>
<dbReference type="GO" id="GO:0005524">
    <property type="term" value="F:ATP binding"/>
    <property type="evidence" value="ECO:0007669"/>
    <property type="project" value="UniProtKB-UniRule"/>
</dbReference>
<dbReference type="PANTHER" id="PTHR12595">
    <property type="entry name" value="POS9-ACTIVATING FACTOR FAP7-RELATED"/>
    <property type="match status" value="1"/>
</dbReference>
<evidence type="ECO:0000256" key="7">
    <source>
        <dbReference type="HAMAP-Rule" id="MF_00039"/>
    </source>
</evidence>
<dbReference type="Pfam" id="PF13238">
    <property type="entry name" value="AAA_18"/>
    <property type="match status" value="1"/>
</dbReference>
<comment type="caution">
    <text evidence="7">Lacks conserved residue(s) required for the propagation of feature annotation.</text>
</comment>
<organism evidence="8 9">
    <name type="scientific">Methanospirillum purgamenti</name>
    <dbReference type="NCBI Taxonomy" id="2834276"/>
    <lineage>
        <taxon>Archaea</taxon>
        <taxon>Methanobacteriati</taxon>
        <taxon>Methanobacteriota</taxon>
        <taxon>Stenosarchaea group</taxon>
        <taxon>Methanomicrobia</taxon>
        <taxon>Methanomicrobiales</taxon>
        <taxon>Methanospirillaceae</taxon>
        <taxon>Methanospirillum</taxon>
    </lineage>
</organism>
<keyword evidence="2 7" id="KW-0698">rRNA processing</keyword>
<feature type="binding site" evidence="7">
    <location>
        <position position="10"/>
    </location>
    <ligand>
        <name>ATP</name>
        <dbReference type="ChEBI" id="CHEBI:30616"/>
    </ligand>
</feature>
<evidence type="ECO:0000256" key="1">
    <source>
        <dbReference type="ARBA" id="ARBA00022517"/>
    </source>
</evidence>
<dbReference type="KEGG" id="mrtj:KHC33_00450"/>
<dbReference type="GeneID" id="65095608"/>
<dbReference type="EC" id="2.7.4.3" evidence="7"/>
<evidence type="ECO:0000313" key="9">
    <source>
        <dbReference type="Proteomes" id="UP000680656"/>
    </source>
</evidence>
<dbReference type="RefSeq" id="WP_214419849.1">
    <property type="nucleotide sequence ID" value="NZ_CP075546.1"/>
</dbReference>
<keyword evidence="1 7" id="KW-0690">Ribosome biogenesis</keyword>
<keyword evidence="3 7" id="KW-0808">Transferase</keyword>
<feature type="region of interest" description="LID" evidence="7">
    <location>
        <begin position="95"/>
        <end position="105"/>
    </location>
</feature>
<sequence length="170" mass="18897">MMIALTGTPGSGKTSIAQELLKRGIPVTYASDTVGPYRLGTDPERDTDIIDDERWVSEFIPIEGVVEGHLTHLLPADRIVVLRCRPDILKDRLSARGYTKEKIQENVEAELLDVILVEAVEIHGEENIYEIDTTEHSISECADYVNEVIKGTAVPTLGTVDWLYECGDMI</sequence>
<feature type="binding site" evidence="7">
    <location>
        <position position="13"/>
    </location>
    <ligand>
        <name>ATP</name>
        <dbReference type="ChEBI" id="CHEBI:30616"/>
    </ligand>
</feature>
<feature type="binding site" evidence="7">
    <location>
        <position position="15"/>
    </location>
    <ligand>
        <name>ATP</name>
        <dbReference type="ChEBI" id="CHEBI:30616"/>
    </ligand>
</feature>
<comment type="similarity">
    <text evidence="7">Belongs to the adenylate kinase family. AK6 subfamily.</text>
</comment>
<keyword evidence="6 7" id="KW-0067">ATP-binding</keyword>
<comment type="function">
    <text evidence="7">Broad-specificity nucleoside monophosphate (NMP) kinase that catalyzes the reversible transfer of the terminal phosphate group between nucleoside triphosphates and monophosphates. Has also ATPase activity. Involved in the late maturation steps of the 30S ribosomal particles, specifically 16S rRNA maturation. While NMP activity is not required for ribosome maturation, ATPase activity is. Associates transiently with small ribosomal subunit protein uS11. ATP hydrolysis breaks the interaction with uS11. May temporarily remove uS11 from the ribosome to enable a conformational change of the ribosomal RNA that is needed for the final maturation step of the small ribosomal subunit.</text>
</comment>
<dbReference type="Gene3D" id="3.40.50.300">
    <property type="entry name" value="P-loop containing nucleotide triphosphate hydrolases"/>
    <property type="match status" value="1"/>
</dbReference>
<dbReference type="GO" id="GO:0016887">
    <property type="term" value="F:ATP hydrolysis activity"/>
    <property type="evidence" value="ECO:0007669"/>
    <property type="project" value="InterPro"/>
</dbReference>
<dbReference type="AlphaFoldDB" id="A0A8E7AWP3"/>
<dbReference type="InterPro" id="IPR020618">
    <property type="entry name" value="Adenyl_kinase_AK6"/>
</dbReference>
<protein>
    <recommendedName>
        <fullName evidence="7">Putative adenylate kinase</fullName>
        <shortName evidence="7">AK</shortName>
        <ecNumber evidence="7">2.7.4.3</ecNumber>
    </recommendedName>
    <alternativeName>
        <fullName evidence="7">ATP-AMP transphosphorylase</fullName>
    </alternativeName>
</protein>
<accession>A0A8E7AWP3</accession>
<evidence type="ECO:0000313" key="8">
    <source>
        <dbReference type="EMBL" id="QVV89047.1"/>
    </source>
</evidence>
<gene>
    <name evidence="8" type="ORF">KHC33_00450</name>
</gene>
<dbReference type="HAMAP" id="MF_00039">
    <property type="entry name" value="Adenylate_kinase_AK6"/>
    <property type="match status" value="1"/>
</dbReference>
<keyword evidence="9" id="KW-1185">Reference proteome</keyword>
<evidence type="ECO:0000256" key="2">
    <source>
        <dbReference type="ARBA" id="ARBA00022552"/>
    </source>
</evidence>
<evidence type="ECO:0000256" key="5">
    <source>
        <dbReference type="ARBA" id="ARBA00022777"/>
    </source>
</evidence>
<dbReference type="GO" id="GO:0042274">
    <property type="term" value="P:ribosomal small subunit biogenesis"/>
    <property type="evidence" value="ECO:0007669"/>
    <property type="project" value="UniProtKB-UniRule"/>
</dbReference>
<dbReference type="Proteomes" id="UP000680656">
    <property type="component" value="Chromosome"/>
</dbReference>
<dbReference type="PANTHER" id="PTHR12595:SF0">
    <property type="entry name" value="ADENYLATE KINASE ISOENZYME 6"/>
    <property type="match status" value="1"/>
</dbReference>
<name>A0A8E7AWP3_9EURY</name>
<proteinExistence type="inferred from homology"/>
<feature type="binding site" evidence="7">
    <location>
        <position position="14"/>
    </location>
    <ligand>
        <name>ATP</name>
        <dbReference type="ChEBI" id="CHEBI:30616"/>
    </ligand>
</feature>
<keyword evidence="4 7" id="KW-0547">Nucleotide-binding</keyword>
<dbReference type="SUPFAM" id="SSF52540">
    <property type="entry name" value="P-loop containing nucleoside triphosphate hydrolases"/>
    <property type="match status" value="1"/>
</dbReference>
<comment type="catalytic activity">
    <reaction evidence="7">
        <text>AMP + ATP = 2 ADP</text>
        <dbReference type="Rhea" id="RHEA:12973"/>
        <dbReference type="ChEBI" id="CHEBI:30616"/>
        <dbReference type="ChEBI" id="CHEBI:456215"/>
        <dbReference type="ChEBI" id="CHEBI:456216"/>
        <dbReference type="EC" id="2.7.4.3"/>
    </reaction>
</comment>
<evidence type="ECO:0000256" key="6">
    <source>
        <dbReference type="ARBA" id="ARBA00022840"/>
    </source>
</evidence>
<feature type="binding site" evidence="7">
    <location>
        <position position="12"/>
    </location>
    <ligand>
        <name>ATP</name>
        <dbReference type="ChEBI" id="CHEBI:30616"/>
    </ligand>
</feature>
<evidence type="ECO:0000256" key="3">
    <source>
        <dbReference type="ARBA" id="ARBA00022679"/>
    </source>
</evidence>
<dbReference type="EMBL" id="CP075546">
    <property type="protein sequence ID" value="QVV89047.1"/>
    <property type="molecule type" value="Genomic_DNA"/>
</dbReference>
<comment type="catalytic activity">
    <reaction evidence="7">
        <text>ATP + H2O = ADP + phosphate + H(+)</text>
        <dbReference type="Rhea" id="RHEA:13065"/>
        <dbReference type="ChEBI" id="CHEBI:15377"/>
        <dbReference type="ChEBI" id="CHEBI:15378"/>
        <dbReference type="ChEBI" id="CHEBI:30616"/>
        <dbReference type="ChEBI" id="CHEBI:43474"/>
        <dbReference type="ChEBI" id="CHEBI:456216"/>
    </reaction>
</comment>
<dbReference type="InterPro" id="IPR027417">
    <property type="entry name" value="P-loop_NTPase"/>
</dbReference>
<comment type="subunit">
    <text evidence="7">Interacts with uS11. Not a structural component of 40S pre-ribosomes, but transiently interacts with them by binding to uS11.</text>
</comment>
<feature type="binding site" evidence="7">
    <location>
        <position position="96"/>
    </location>
    <ligand>
        <name>ATP</name>
        <dbReference type="ChEBI" id="CHEBI:30616"/>
    </ligand>
</feature>
<evidence type="ECO:0000256" key="4">
    <source>
        <dbReference type="ARBA" id="ARBA00022741"/>
    </source>
</evidence>
<dbReference type="GO" id="GO:0004017">
    <property type="term" value="F:AMP kinase activity"/>
    <property type="evidence" value="ECO:0007669"/>
    <property type="project" value="UniProtKB-UniRule"/>
</dbReference>